<dbReference type="EMBL" id="MU006713">
    <property type="protein sequence ID" value="KAF2628596.1"/>
    <property type="molecule type" value="Genomic_DNA"/>
</dbReference>
<protein>
    <submittedName>
        <fullName evidence="1">Cytochrome P450</fullName>
    </submittedName>
</protein>
<accession>A0ACB6S2V2</accession>
<name>A0ACB6S2V2_9PLEO</name>
<gene>
    <name evidence="1" type="ORF">BU25DRAFT_430877</name>
</gene>
<evidence type="ECO:0000313" key="2">
    <source>
        <dbReference type="Proteomes" id="UP000799754"/>
    </source>
</evidence>
<dbReference type="Proteomes" id="UP000799754">
    <property type="component" value="Unassembled WGS sequence"/>
</dbReference>
<keyword evidence="2" id="KW-1185">Reference proteome</keyword>
<comment type="caution">
    <text evidence="1">The sequence shown here is derived from an EMBL/GenBank/DDBJ whole genome shotgun (WGS) entry which is preliminary data.</text>
</comment>
<sequence length="426" mass="47977">MLLHASSLFNLSVLGYSAAFILDSLIVQTVYQLYFHPLAFSPSPRRAAISTLWLYSVSKQGRHETFEGLHKKYNTRSLPIAPNKLDLSDSTSYHTMYSQHRTLTKTTDLELRRQRRKALNSFSKSSIQSMQQILYSKVTIFASDYQMRESRCLTVDFITQVAFGKSFGLLTKSGRTTFTAPFLQAFDLVADGPARYFHRLLCTTKNNIDAYKKRRTTEEELDHEVIFDKILDVNDTELLADAIDILAAGLDTTANTLAIALEQLIKTPERFVKLKEKLKEAVLRYAMPVPRRLSCIVPKASAGADSLVVDDNVIPPGVLVDISTYTVHFDEKTWGSDTRALNSERWLTNDAKHLEKYLITFLKGARLGLGINHAYAEATLTLAILARRFSFGRDETMTDSDLEQFDTFTMGVGGSGFRAHVREVSA</sequence>
<organism evidence="1 2">
    <name type="scientific">Macroventuria anomochaeta</name>
    <dbReference type="NCBI Taxonomy" id="301207"/>
    <lineage>
        <taxon>Eukaryota</taxon>
        <taxon>Fungi</taxon>
        <taxon>Dikarya</taxon>
        <taxon>Ascomycota</taxon>
        <taxon>Pezizomycotina</taxon>
        <taxon>Dothideomycetes</taxon>
        <taxon>Pleosporomycetidae</taxon>
        <taxon>Pleosporales</taxon>
        <taxon>Pleosporineae</taxon>
        <taxon>Didymellaceae</taxon>
        <taxon>Macroventuria</taxon>
    </lineage>
</organism>
<reference evidence="1" key="1">
    <citation type="journal article" date="2020" name="Stud. Mycol.">
        <title>101 Dothideomycetes genomes: a test case for predicting lifestyles and emergence of pathogens.</title>
        <authorList>
            <person name="Haridas S."/>
            <person name="Albert R."/>
            <person name="Binder M."/>
            <person name="Bloem J."/>
            <person name="Labutti K."/>
            <person name="Salamov A."/>
            <person name="Andreopoulos B."/>
            <person name="Baker S."/>
            <person name="Barry K."/>
            <person name="Bills G."/>
            <person name="Bluhm B."/>
            <person name="Cannon C."/>
            <person name="Castanera R."/>
            <person name="Culley D."/>
            <person name="Daum C."/>
            <person name="Ezra D."/>
            <person name="Gonzalez J."/>
            <person name="Henrissat B."/>
            <person name="Kuo A."/>
            <person name="Liang C."/>
            <person name="Lipzen A."/>
            <person name="Lutzoni F."/>
            <person name="Magnuson J."/>
            <person name="Mondo S."/>
            <person name="Nolan M."/>
            <person name="Ohm R."/>
            <person name="Pangilinan J."/>
            <person name="Park H.-J."/>
            <person name="Ramirez L."/>
            <person name="Alfaro M."/>
            <person name="Sun H."/>
            <person name="Tritt A."/>
            <person name="Yoshinaga Y."/>
            <person name="Zwiers L.-H."/>
            <person name="Turgeon B."/>
            <person name="Goodwin S."/>
            <person name="Spatafora J."/>
            <person name="Crous P."/>
            <person name="Grigoriev I."/>
        </authorList>
    </citation>
    <scope>NUCLEOTIDE SEQUENCE</scope>
    <source>
        <strain evidence="1">CBS 525.71</strain>
    </source>
</reference>
<evidence type="ECO:0000313" key="1">
    <source>
        <dbReference type="EMBL" id="KAF2628596.1"/>
    </source>
</evidence>
<proteinExistence type="predicted"/>